<feature type="compositionally biased region" description="Acidic residues" evidence="1">
    <location>
        <begin position="806"/>
        <end position="816"/>
    </location>
</feature>
<dbReference type="InterPro" id="IPR018822">
    <property type="entry name" value="UPF0646"/>
</dbReference>
<evidence type="ECO:0000256" key="1">
    <source>
        <dbReference type="SAM" id="MobiDB-lite"/>
    </source>
</evidence>
<organism evidence="2 3">
    <name type="scientific">Rhodotorula graminis (strain WP1)</name>
    <dbReference type="NCBI Taxonomy" id="578459"/>
    <lineage>
        <taxon>Eukaryota</taxon>
        <taxon>Fungi</taxon>
        <taxon>Dikarya</taxon>
        <taxon>Basidiomycota</taxon>
        <taxon>Pucciniomycotina</taxon>
        <taxon>Microbotryomycetes</taxon>
        <taxon>Sporidiobolales</taxon>
        <taxon>Sporidiobolaceae</taxon>
        <taxon>Rhodotorula</taxon>
    </lineage>
</organism>
<dbReference type="STRING" id="578459.A0A194S0Y3"/>
<dbReference type="EMBL" id="KQ474080">
    <property type="protein sequence ID" value="KPV74194.1"/>
    <property type="molecule type" value="Genomic_DNA"/>
</dbReference>
<dbReference type="Proteomes" id="UP000053890">
    <property type="component" value="Unassembled WGS sequence"/>
</dbReference>
<accession>A0A194S0Y3</accession>
<feature type="compositionally biased region" description="Acidic residues" evidence="1">
    <location>
        <begin position="534"/>
        <end position="545"/>
    </location>
</feature>
<feature type="region of interest" description="Disordered" evidence="1">
    <location>
        <begin position="234"/>
        <end position="286"/>
    </location>
</feature>
<feature type="compositionally biased region" description="Low complexity" evidence="1">
    <location>
        <begin position="673"/>
        <end position="691"/>
    </location>
</feature>
<feature type="region of interest" description="Disordered" evidence="1">
    <location>
        <begin position="1"/>
        <end position="50"/>
    </location>
</feature>
<keyword evidence="3" id="KW-1185">Reference proteome</keyword>
<reference evidence="2 3" key="1">
    <citation type="journal article" date="2015" name="Front. Microbiol.">
        <title>Genome sequence of the plant growth promoting endophytic yeast Rhodotorula graminis WP1.</title>
        <authorList>
            <person name="Firrincieli A."/>
            <person name="Otillar R."/>
            <person name="Salamov A."/>
            <person name="Schmutz J."/>
            <person name="Khan Z."/>
            <person name="Redman R.S."/>
            <person name="Fleck N.D."/>
            <person name="Lindquist E."/>
            <person name="Grigoriev I.V."/>
            <person name="Doty S.L."/>
        </authorList>
    </citation>
    <scope>NUCLEOTIDE SEQUENCE [LARGE SCALE GENOMIC DNA]</scope>
    <source>
        <strain evidence="2 3">WP1</strain>
    </source>
</reference>
<dbReference type="OMA" id="DNLYCRE"/>
<feature type="compositionally biased region" description="Basic and acidic residues" evidence="1">
    <location>
        <begin position="817"/>
        <end position="826"/>
    </location>
</feature>
<feature type="compositionally biased region" description="Acidic residues" evidence="1">
    <location>
        <begin position="557"/>
        <end position="584"/>
    </location>
</feature>
<feature type="compositionally biased region" description="Acidic residues" evidence="1">
    <location>
        <begin position="458"/>
        <end position="470"/>
    </location>
</feature>
<name>A0A194S0Y3_RHOGW</name>
<feature type="compositionally biased region" description="Acidic residues" evidence="1">
    <location>
        <begin position="502"/>
        <end position="512"/>
    </location>
</feature>
<sequence>MQLEASTSLGDAPPVAEEAMTIDYDLDPAHSAEGGDAEMGDDHHPSSPTKNLTDLAVLEADMVDDDALAQHSAVGDTTVLNGDAEIEDAATFPPSSSTLDDVPFSSIDTAPIPAFSSAPGASAASLAPADVDFAAAAADPTLAPEPAFSSSAPAATPAAPVEPAATVNAAFSLGDGGAAVSALETLDEAEPAGELTPPEPSTTAELAEELDLVPNGDEATSIEDPVEAVIVTAAHEGDDADSQREDADSQREDGDATGAKAAVEQGDAASVPSPSQSQGVSSRPLVNKDPLLDVEVPVRSPANPSSSSSRGVPAVFLSIGAPHGWTTYSLFHAERRDAADDEQDEHVKEDDVELLLGDAAQHYLYYEPLDALFGALRAHLEYLGHDGDELVLEFDEIGLSITEDNVYAHQVTLFDFDRIHTGCQIPGRLHANLATQPRFSSGFNALAQHIALGSQSESVEDDGGEGEEAEGGPVHDGEEPAEGEPLEDEEEDAEHDESGTLEGDDDELEEAQVAEGEPLPSGAEEVGGAGGDAEQAEEGEEDGELAEGPADDHDGPDSELVDSRDDDDEPVQDDAQPAEDEFDLESALAELDGDDVVAVIEGAQEDLLLHGVDGGEPDEALEAPAPETEQDEDGAESSLAAAGQSADATEDGPSQAAEVEQSVEAAGSLEEMPGAVAGDAAAGPVSVPGADEPASAPGATDEVSFTATAVETSAPVEGQATSTADGPVAESSELEAAAPVAPSAPADLAPAPELSATAPVDDLEKPAGPADVVIDYDDAFDGSAEPAPSGDKLGGSPESKRTRDDDGQDAEGEEAAGDSKRPRLSDPVDAASS</sequence>
<dbReference type="AlphaFoldDB" id="A0A194S0Y3"/>
<feature type="region of interest" description="Disordered" evidence="1">
    <location>
        <begin position="608"/>
        <end position="833"/>
    </location>
</feature>
<feature type="compositionally biased region" description="Low complexity" evidence="1">
    <location>
        <begin position="268"/>
        <end position="282"/>
    </location>
</feature>
<protein>
    <submittedName>
        <fullName evidence="2">Uncharacterized protein</fullName>
    </submittedName>
</protein>
<dbReference type="RefSeq" id="XP_018270243.1">
    <property type="nucleotide sequence ID" value="XM_018417128.1"/>
</dbReference>
<feature type="compositionally biased region" description="Acidic residues" evidence="1">
    <location>
        <begin position="479"/>
        <end position="495"/>
    </location>
</feature>
<evidence type="ECO:0000313" key="2">
    <source>
        <dbReference type="EMBL" id="KPV74194.1"/>
    </source>
</evidence>
<feature type="compositionally biased region" description="Basic and acidic residues" evidence="1">
    <location>
        <begin position="235"/>
        <end position="254"/>
    </location>
</feature>
<evidence type="ECO:0000313" key="3">
    <source>
        <dbReference type="Proteomes" id="UP000053890"/>
    </source>
</evidence>
<gene>
    <name evidence="2" type="ORF">RHOBADRAFT_54047</name>
</gene>
<dbReference type="OrthoDB" id="2507795at2759"/>
<proteinExistence type="predicted"/>
<dbReference type="Pfam" id="PF10336">
    <property type="entry name" value="DUF2420"/>
    <property type="match status" value="1"/>
</dbReference>
<feature type="compositionally biased region" description="Low complexity" evidence="1">
    <location>
        <begin position="654"/>
        <end position="666"/>
    </location>
</feature>
<feature type="compositionally biased region" description="Low complexity" evidence="1">
    <location>
        <begin position="727"/>
        <end position="756"/>
    </location>
</feature>
<feature type="region of interest" description="Disordered" evidence="1">
    <location>
        <begin position="453"/>
        <end position="589"/>
    </location>
</feature>
<dbReference type="GeneID" id="28977576"/>